<feature type="domain" description="UBC core" evidence="2">
    <location>
        <begin position="482"/>
        <end position="632"/>
    </location>
</feature>
<dbReference type="AlphaFoldDB" id="A0A0S4JNP1"/>
<organism evidence="3 4">
    <name type="scientific">Bodo saltans</name>
    <name type="common">Flagellated protozoan</name>
    <dbReference type="NCBI Taxonomy" id="75058"/>
    <lineage>
        <taxon>Eukaryota</taxon>
        <taxon>Discoba</taxon>
        <taxon>Euglenozoa</taxon>
        <taxon>Kinetoplastea</taxon>
        <taxon>Metakinetoplastina</taxon>
        <taxon>Eubodonida</taxon>
        <taxon>Bodonidae</taxon>
        <taxon>Bodo</taxon>
    </lineage>
</organism>
<evidence type="ECO:0000313" key="3">
    <source>
        <dbReference type="EMBL" id="CUG91848.1"/>
    </source>
</evidence>
<sequence>MATDLSKIQADLQRKLSKARPVVAMVEKGELKILSDAEQKLIDMYPKWTAALEEVRAGKVPRMLTGGDPQSSQQDNKTPQKKSNGTAAVAVSSGHSAASNEDDEDADDMGPLFMMVARELLSAEDQSPKQRKALLENHVASLVSTSTKSLTAAKKEFDRVAELRTEIRAGRIERPSKAQLTKVMTYETLKKEVQRWTENVKSQQAFVREGIEDAVRRLEAGGGGDVDVDRTDDEVDAGGDSAEDDDDASSHESTPEAEQPSQNTEAAAQDEEVVAPVEVERDVTPEVASKPVIPPPSKQEESEEEDDEEEEEAEQPAGDDDDDDNMFGGFDSVFSVEKQKKQAKKEKATLPAAASPQSAPTAVVVTAQLEEAEVEPAAVVEPPKKKEIDWSELKCQKNKPRLADLVAAAQAEAARDASPSASNGKASPNVGKPEAPLEFLHLDIGSGQGSTQSKKSLSSGGKKQTAGTAPSQSPVVSAMMSVVSARVTKELRYALTNPLVHVRVCSNPSDAFTWCVNVSPSDGPLSGVIVPLRMTFTPQYPLAPPLLYSLVDIPHPNIITVGSQRNTLCLEHTTADAWDPATRAYSLLVHLETFFSEENFQGEKKSQAAMFASKIKFARRDCSRFIAADGSSHSPANPEPAASLWNGPFLTLPNKVSSGSLVGPGSYAWGHRFAIGGTLPFHSMNAQLLGTAIAGGRVDLVLFQKTESAGDSVVSFRFGDGVVTTSEQLGATNDEKNTNRTTVATWDSGLLALESTLQIQLHLKKAPFSAKLLSGNDTLATVELPASTVAVRPIIVLDSGANRLRCQFSLNEDLPSAAAPSADANADAEPLQCFLTLAAPDEAVLGPYVEVISRSKAGFVPTEVNCIHDEVVSVKAIDQVRHRTRVSGRRIDGMIPLCLDADHTRRSIPELKKQLMRLARNPSASTLYDPPFRASAALFIIPAALNDVVRQIQKIVANVPKTSAAAKASEVSDLVVLYARLLHTFAVLASQTPTMATEAATLAAPSSGHILAWSHLLDASWPEILRLSLQADGVVLDNAEGSFQKYHKGRRLGFLVGAALTHAMRTTSIQRLAEDLSSRSGQPAADVLSTVVPELFNATRVNTWDGVEEWVGVSFM</sequence>
<dbReference type="Pfam" id="PF00179">
    <property type="entry name" value="UQ_con"/>
    <property type="match status" value="1"/>
</dbReference>
<dbReference type="InterPro" id="IPR016135">
    <property type="entry name" value="UBQ-conjugating_enzyme/RWD"/>
</dbReference>
<evidence type="ECO:0000313" key="4">
    <source>
        <dbReference type="Proteomes" id="UP000051952"/>
    </source>
</evidence>
<feature type="compositionally biased region" description="Polar residues" evidence="1">
    <location>
        <begin position="68"/>
        <end position="86"/>
    </location>
</feature>
<evidence type="ECO:0000259" key="2">
    <source>
        <dbReference type="PROSITE" id="PS50127"/>
    </source>
</evidence>
<gene>
    <name evidence="3" type="ORF">BSAL_34440</name>
</gene>
<feature type="region of interest" description="Disordered" evidence="1">
    <location>
        <begin position="59"/>
        <end position="108"/>
    </location>
</feature>
<name>A0A0S4JNP1_BODSA</name>
<feature type="compositionally biased region" description="Low complexity" evidence="1">
    <location>
        <begin position="349"/>
        <end position="362"/>
    </location>
</feature>
<dbReference type="CDD" id="cd23955">
    <property type="entry name" value="UBCc_invertebrate"/>
    <property type="match status" value="1"/>
</dbReference>
<dbReference type="VEuPathDB" id="TriTrypDB:BSAL_34440"/>
<feature type="compositionally biased region" description="Low complexity" evidence="1">
    <location>
        <begin position="449"/>
        <end position="473"/>
    </location>
</feature>
<dbReference type="SMART" id="SM00212">
    <property type="entry name" value="UBCc"/>
    <property type="match status" value="1"/>
</dbReference>
<keyword evidence="4" id="KW-1185">Reference proteome</keyword>
<dbReference type="Proteomes" id="UP000051952">
    <property type="component" value="Unassembled WGS sequence"/>
</dbReference>
<feature type="compositionally biased region" description="Low complexity" evidence="1">
    <location>
        <begin position="410"/>
        <end position="421"/>
    </location>
</feature>
<reference evidence="4" key="1">
    <citation type="submission" date="2015-09" db="EMBL/GenBank/DDBJ databases">
        <authorList>
            <consortium name="Pathogen Informatics"/>
        </authorList>
    </citation>
    <scope>NUCLEOTIDE SEQUENCE [LARGE SCALE GENOMIC DNA]</scope>
    <source>
        <strain evidence="4">Lake Konstanz</strain>
    </source>
</reference>
<dbReference type="InterPro" id="IPR000608">
    <property type="entry name" value="UBC"/>
</dbReference>
<protein>
    <recommendedName>
        <fullName evidence="2">UBC core domain-containing protein</fullName>
    </recommendedName>
</protein>
<dbReference type="Gene3D" id="3.10.110.10">
    <property type="entry name" value="Ubiquitin Conjugating Enzyme"/>
    <property type="match status" value="1"/>
</dbReference>
<dbReference type="PROSITE" id="PS50127">
    <property type="entry name" value="UBC_2"/>
    <property type="match status" value="1"/>
</dbReference>
<feature type="region of interest" description="Disordered" evidence="1">
    <location>
        <begin position="410"/>
        <end position="473"/>
    </location>
</feature>
<dbReference type="PANTHER" id="PTHR24067">
    <property type="entry name" value="UBIQUITIN-CONJUGATING ENZYME E2"/>
    <property type="match status" value="1"/>
</dbReference>
<dbReference type="SUPFAM" id="SSF54495">
    <property type="entry name" value="UBC-like"/>
    <property type="match status" value="1"/>
</dbReference>
<dbReference type="EMBL" id="CYKH01001975">
    <property type="protein sequence ID" value="CUG91848.1"/>
    <property type="molecule type" value="Genomic_DNA"/>
</dbReference>
<feature type="compositionally biased region" description="Low complexity" evidence="1">
    <location>
        <begin position="87"/>
        <end position="99"/>
    </location>
</feature>
<proteinExistence type="predicted"/>
<feature type="region of interest" description="Disordered" evidence="1">
    <location>
        <begin position="218"/>
        <end position="362"/>
    </location>
</feature>
<dbReference type="InterPro" id="IPR050113">
    <property type="entry name" value="Ub_conjugating_enzyme"/>
</dbReference>
<dbReference type="OrthoDB" id="245230at2759"/>
<accession>A0A0S4JNP1</accession>
<feature type="compositionally biased region" description="Acidic residues" evidence="1">
    <location>
        <begin position="301"/>
        <end position="325"/>
    </location>
</feature>
<feature type="compositionally biased region" description="Acidic residues" evidence="1">
    <location>
        <begin position="230"/>
        <end position="247"/>
    </location>
</feature>
<feature type="compositionally biased region" description="Basic and acidic residues" evidence="1">
    <location>
        <begin position="337"/>
        <end position="348"/>
    </location>
</feature>
<evidence type="ECO:0000256" key="1">
    <source>
        <dbReference type="SAM" id="MobiDB-lite"/>
    </source>
</evidence>